<gene>
    <name evidence="1" type="ORF">CC84DRAFT_1051258</name>
</gene>
<dbReference type="SUPFAM" id="SSF53448">
    <property type="entry name" value="Nucleotide-diphospho-sugar transferases"/>
    <property type="match status" value="1"/>
</dbReference>
<dbReference type="GeneID" id="28756968"/>
<dbReference type="FunCoup" id="A0A177C359">
    <property type="interactions" value="10"/>
</dbReference>
<feature type="non-terminal residue" evidence="1">
    <location>
        <position position="1"/>
    </location>
</feature>
<organism evidence="1 2">
    <name type="scientific">Paraphaeosphaeria sporulosa</name>
    <dbReference type="NCBI Taxonomy" id="1460663"/>
    <lineage>
        <taxon>Eukaryota</taxon>
        <taxon>Fungi</taxon>
        <taxon>Dikarya</taxon>
        <taxon>Ascomycota</taxon>
        <taxon>Pezizomycotina</taxon>
        <taxon>Dothideomycetes</taxon>
        <taxon>Pleosporomycetidae</taxon>
        <taxon>Pleosporales</taxon>
        <taxon>Massarineae</taxon>
        <taxon>Didymosphaeriaceae</taxon>
        <taxon>Paraphaeosphaeria</taxon>
    </lineage>
</organism>
<dbReference type="GO" id="GO:0016740">
    <property type="term" value="F:transferase activity"/>
    <property type="evidence" value="ECO:0007669"/>
    <property type="project" value="UniProtKB-KW"/>
</dbReference>
<keyword evidence="2" id="KW-1185">Reference proteome</keyword>
<dbReference type="Proteomes" id="UP000077069">
    <property type="component" value="Unassembled WGS sequence"/>
</dbReference>
<protein>
    <submittedName>
        <fullName evidence="1">Nucleotide-diphospho-sugar transferase</fullName>
    </submittedName>
</protein>
<name>A0A177C359_9PLEO</name>
<dbReference type="PANTHER" id="PTHR11183">
    <property type="entry name" value="GLYCOGENIN SUBFAMILY MEMBER"/>
    <property type="match status" value="1"/>
</dbReference>
<dbReference type="OrthoDB" id="2014201at2759"/>
<dbReference type="Gene3D" id="3.90.550.10">
    <property type="entry name" value="Spore Coat Polysaccharide Biosynthesis Protein SpsA, Chain A"/>
    <property type="match status" value="1"/>
</dbReference>
<dbReference type="InterPro" id="IPR029044">
    <property type="entry name" value="Nucleotide-diphossugar_trans"/>
</dbReference>
<dbReference type="InterPro" id="IPR050587">
    <property type="entry name" value="GNT1/Glycosyltrans_8"/>
</dbReference>
<dbReference type="EMBL" id="KV441556">
    <property type="protein sequence ID" value="OAG02053.1"/>
    <property type="molecule type" value="Genomic_DNA"/>
</dbReference>
<sequence length="283" mass="33393">WSNFAYIQYVTNPSYLCNSLMIFEALRRYNTKAELLMMYPEQWQLPPAVDSDAEYETKLLAQARDVYKARMAPIQVKTFENEKDPTWQDSYTKLLAFNQTQYKRVISIDSDGTVLDHMDELFSLPSAPVAMPRAYWMSENFFLSSQLIVIEPSEAEWRRVEYAMDHHEGHDYDMDILNKLYGKSSTVIPHRRYDLLSGEFHNPKHDNYLGTPNEKWDPKRALEEAKFVHFSDWPMPKPWLEPLPGMVEKNQPECRMVNSNTEELDCADREVWLGIREDFTARR</sequence>
<evidence type="ECO:0000313" key="1">
    <source>
        <dbReference type="EMBL" id="OAG02053.1"/>
    </source>
</evidence>
<dbReference type="STRING" id="1460663.A0A177C359"/>
<dbReference type="RefSeq" id="XP_018032418.1">
    <property type="nucleotide sequence ID" value="XM_018173482.1"/>
</dbReference>
<evidence type="ECO:0000313" key="2">
    <source>
        <dbReference type="Proteomes" id="UP000077069"/>
    </source>
</evidence>
<dbReference type="InParanoid" id="A0A177C359"/>
<keyword evidence="1" id="KW-0808">Transferase</keyword>
<accession>A0A177C359</accession>
<feature type="non-terminal residue" evidence="1">
    <location>
        <position position="283"/>
    </location>
</feature>
<dbReference type="AlphaFoldDB" id="A0A177C359"/>
<reference evidence="1 2" key="1">
    <citation type="submission" date="2016-05" db="EMBL/GenBank/DDBJ databases">
        <title>Comparative analysis of secretome profiles of manganese(II)-oxidizing ascomycete fungi.</title>
        <authorList>
            <consortium name="DOE Joint Genome Institute"/>
            <person name="Zeiner C.A."/>
            <person name="Purvine S.O."/>
            <person name="Zink E.M."/>
            <person name="Wu S."/>
            <person name="Pasa-Tolic L."/>
            <person name="Chaput D.L."/>
            <person name="Haridas S."/>
            <person name="Grigoriev I.V."/>
            <person name="Santelli C.M."/>
            <person name="Hansel C.M."/>
        </authorList>
    </citation>
    <scope>NUCLEOTIDE SEQUENCE [LARGE SCALE GENOMIC DNA]</scope>
    <source>
        <strain evidence="1 2">AP3s5-JAC2a</strain>
    </source>
</reference>
<proteinExistence type="predicted"/>